<keyword evidence="3" id="KW-1185">Reference proteome</keyword>
<evidence type="ECO:0000256" key="1">
    <source>
        <dbReference type="SAM" id="MobiDB-lite"/>
    </source>
</evidence>
<evidence type="ECO:0008006" key="4">
    <source>
        <dbReference type="Google" id="ProtNLM"/>
    </source>
</evidence>
<dbReference type="Gene3D" id="1.10.510.10">
    <property type="entry name" value="Transferase(Phosphotransferase) domain 1"/>
    <property type="match status" value="1"/>
</dbReference>
<protein>
    <recommendedName>
        <fullName evidence="4">Protein kinase domain-containing protein</fullName>
    </recommendedName>
</protein>
<proteinExistence type="predicted"/>
<sequence length="338" mass="38367">MLSSEISNSKTTDVGHETIATMATTTNFELLAARDDSWARDDDPSKCRFLVDGKSIKYVLVEYGVYPKYWVDKMHNDELAVDFPPFPVGAWNVGRISKDPQTGAPCFSRLETLALPEAGNAWHPTRIDYFDLATVERCPDASKRAEKLRRVAHPSFPGTMLMKIADFPSQLPWVEREIRAYRALEGTGLTPRFLGHVTESGRVVGFLLEWLEGADQARPATLEACHDALKRLHEHGIYHGSAHTENFLCCSIKAKDGKGEREGEGKVFLIDFEKAKFEVDDVDHKYKVRRQNRDYRSLKSSMSYLGFLEDQTDRCDDAGYESDTYSDWTPDDADDYIF</sequence>
<dbReference type="SUPFAM" id="SSF56112">
    <property type="entry name" value="Protein kinase-like (PK-like)"/>
    <property type="match status" value="1"/>
</dbReference>
<dbReference type="InterPro" id="IPR011009">
    <property type="entry name" value="Kinase-like_dom_sf"/>
</dbReference>
<accession>A0AAN9YUE7</accession>
<feature type="compositionally biased region" description="Acidic residues" evidence="1">
    <location>
        <begin position="329"/>
        <end position="338"/>
    </location>
</feature>
<feature type="region of interest" description="Disordered" evidence="1">
    <location>
        <begin position="319"/>
        <end position="338"/>
    </location>
</feature>
<evidence type="ECO:0000313" key="3">
    <source>
        <dbReference type="Proteomes" id="UP001320420"/>
    </source>
</evidence>
<name>A0AAN9YUE7_9PEZI</name>
<comment type="caution">
    <text evidence="2">The sequence shown here is derived from an EMBL/GenBank/DDBJ whole genome shotgun (WGS) entry which is preliminary data.</text>
</comment>
<dbReference type="EMBL" id="JAKJXP020000021">
    <property type="protein sequence ID" value="KAK7754310.1"/>
    <property type="molecule type" value="Genomic_DNA"/>
</dbReference>
<evidence type="ECO:0000313" key="2">
    <source>
        <dbReference type="EMBL" id="KAK7754310.1"/>
    </source>
</evidence>
<reference evidence="2 3" key="1">
    <citation type="submission" date="2024-02" db="EMBL/GenBank/DDBJ databases">
        <title>De novo assembly and annotation of 12 fungi associated with fruit tree decline syndrome in Ontario, Canada.</title>
        <authorList>
            <person name="Sulman M."/>
            <person name="Ellouze W."/>
            <person name="Ilyukhin E."/>
        </authorList>
    </citation>
    <scope>NUCLEOTIDE SEQUENCE [LARGE SCALE GENOMIC DNA]</scope>
    <source>
        <strain evidence="2 3">M11/M66-122</strain>
    </source>
</reference>
<dbReference type="AlphaFoldDB" id="A0AAN9YUE7"/>
<dbReference type="Pfam" id="PF06293">
    <property type="entry name" value="Kdo"/>
    <property type="match status" value="1"/>
</dbReference>
<dbReference type="Proteomes" id="UP001320420">
    <property type="component" value="Unassembled WGS sequence"/>
</dbReference>
<organism evidence="2 3">
    <name type="scientific">Diatrype stigma</name>
    <dbReference type="NCBI Taxonomy" id="117547"/>
    <lineage>
        <taxon>Eukaryota</taxon>
        <taxon>Fungi</taxon>
        <taxon>Dikarya</taxon>
        <taxon>Ascomycota</taxon>
        <taxon>Pezizomycotina</taxon>
        <taxon>Sordariomycetes</taxon>
        <taxon>Xylariomycetidae</taxon>
        <taxon>Xylariales</taxon>
        <taxon>Diatrypaceae</taxon>
        <taxon>Diatrype</taxon>
    </lineage>
</organism>
<gene>
    <name evidence="2" type="ORF">SLS62_003603</name>
</gene>